<dbReference type="RefSeq" id="WP_054859296.1">
    <property type="nucleotide sequence ID" value="NZ_QGTD01000008.1"/>
</dbReference>
<protein>
    <submittedName>
        <fullName evidence="1">YqzE family protein</fullName>
    </submittedName>
</protein>
<sequence length="59" mass="7439">MSSEDYVKYMTQKIVKYMDTPKEERQKQKKPREKEHHVYSNRWFGVLPFAFRLFLRRKK</sequence>
<keyword evidence="2" id="KW-1185">Reference proteome</keyword>
<dbReference type="EMBL" id="QGTD01000008">
    <property type="protein sequence ID" value="PWU68534.1"/>
    <property type="molecule type" value="Genomic_DNA"/>
</dbReference>
<comment type="caution">
    <text evidence="1">The sequence shown here is derived from an EMBL/GenBank/DDBJ whole genome shotgun (WGS) entry which is preliminary data.</text>
</comment>
<dbReference type="Pfam" id="PF14038">
    <property type="entry name" value="YqzE"/>
    <property type="match status" value="1"/>
</dbReference>
<dbReference type="Proteomes" id="UP000245624">
    <property type="component" value="Unassembled WGS sequence"/>
</dbReference>
<gene>
    <name evidence="1" type="ORF">DLJ74_08840</name>
</gene>
<proteinExistence type="predicted"/>
<dbReference type="InterPro" id="IPR025622">
    <property type="entry name" value="YqzE"/>
</dbReference>
<reference evidence="1 2" key="1">
    <citation type="submission" date="2018-05" db="EMBL/GenBank/DDBJ databases">
        <title>Genomic analysis of Gracilibacillus dipsosauri DD1 reveals novel features of a salt-tolerant amylase.</title>
        <authorList>
            <person name="Deutch C.E."/>
            <person name="Yang S."/>
        </authorList>
    </citation>
    <scope>NUCLEOTIDE SEQUENCE [LARGE SCALE GENOMIC DNA]</scope>
    <source>
        <strain evidence="1 2">DD1</strain>
    </source>
</reference>
<name>A0A317KZV3_9BACI</name>
<evidence type="ECO:0000313" key="2">
    <source>
        <dbReference type="Proteomes" id="UP000245624"/>
    </source>
</evidence>
<dbReference type="AlphaFoldDB" id="A0A317KZV3"/>
<accession>A0A317KZV3</accession>
<organism evidence="1 2">
    <name type="scientific">Gracilibacillus dipsosauri</name>
    <dbReference type="NCBI Taxonomy" id="178340"/>
    <lineage>
        <taxon>Bacteria</taxon>
        <taxon>Bacillati</taxon>
        <taxon>Bacillota</taxon>
        <taxon>Bacilli</taxon>
        <taxon>Bacillales</taxon>
        <taxon>Bacillaceae</taxon>
        <taxon>Gracilibacillus</taxon>
    </lineage>
</organism>
<evidence type="ECO:0000313" key="1">
    <source>
        <dbReference type="EMBL" id="PWU68534.1"/>
    </source>
</evidence>